<dbReference type="SMART" id="SM01083">
    <property type="entry name" value="Cir_N"/>
    <property type="match status" value="1"/>
</dbReference>
<dbReference type="AlphaFoldDB" id="A0A7D9H2S3"/>
<organism evidence="10 11">
    <name type="scientific">Dekkera bruxellensis</name>
    <name type="common">Brettanomyces custersii</name>
    <dbReference type="NCBI Taxonomy" id="5007"/>
    <lineage>
        <taxon>Eukaryota</taxon>
        <taxon>Fungi</taxon>
        <taxon>Dikarya</taxon>
        <taxon>Ascomycota</taxon>
        <taxon>Saccharomycotina</taxon>
        <taxon>Pichiomycetes</taxon>
        <taxon>Pichiales</taxon>
        <taxon>Pichiaceae</taxon>
        <taxon>Brettanomyces</taxon>
    </lineage>
</organism>
<evidence type="ECO:0000313" key="10">
    <source>
        <dbReference type="EMBL" id="VUG20040.1"/>
    </source>
</evidence>
<dbReference type="GO" id="GO:0005681">
    <property type="term" value="C:spliceosomal complex"/>
    <property type="evidence" value="ECO:0007669"/>
    <property type="project" value="UniProtKB-KW"/>
</dbReference>
<dbReference type="Proteomes" id="UP000478008">
    <property type="component" value="Unassembled WGS sequence"/>
</dbReference>
<comment type="subcellular location">
    <subcellularLocation>
        <location evidence="1">Nucleus</location>
    </subcellularLocation>
</comment>
<dbReference type="InterPro" id="IPR022209">
    <property type="entry name" value="CWC25"/>
</dbReference>
<accession>A0A7D9H2S3</accession>
<keyword evidence="6" id="KW-0175">Coiled coil</keyword>
<keyword evidence="5" id="KW-0747">Spliceosome</keyword>
<evidence type="ECO:0000256" key="7">
    <source>
        <dbReference type="ARBA" id="ARBA00023187"/>
    </source>
</evidence>
<evidence type="ECO:0000256" key="5">
    <source>
        <dbReference type="ARBA" id="ARBA00022728"/>
    </source>
</evidence>
<dbReference type="GO" id="GO:0008380">
    <property type="term" value="P:RNA splicing"/>
    <property type="evidence" value="ECO:0007669"/>
    <property type="project" value="UniProtKB-KW"/>
</dbReference>
<dbReference type="GO" id="GO:0006397">
    <property type="term" value="P:mRNA processing"/>
    <property type="evidence" value="ECO:0007669"/>
    <property type="project" value="UniProtKB-KW"/>
</dbReference>
<dbReference type="Pfam" id="PF12542">
    <property type="entry name" value="CWC25"/>
    <property type="match status" value="1"/>
</dbReference>
<evidence type="ECO:0000256" key="2">
    <source>
        <dbReference type="ARBA" id="ARBA00006695"/>
    </source>
</evidence>
<evidence type="ECO:0000256" key="4">
    <source>
        <dbReference type="ARBA" id="ARBA00022664"/>
    </source>
</evidence>
<dbReference type="Pfam" id="PF10197">
    <property type="entry name" value="Cir_N"/>
    <property type="match status" value="1"/>
</dbReference>
<comment type="similarity">
    <text evidence="2">Belongs to the CWC25 family.</text>
</comment>
<keyword evidence="11" id="KW-1185">Reference proteome</keyword>
<keyword evidence="4" id="KW-0507">mRNA processing</keyword>
<evidence type="ECO:0000256" key="1">
    <source>
        <dbReference type="ARBA" id="ARBA00004123"/>
    </source>
</evidence>
<protein>
    <recommendedName>
        <fullName evidence="3">Pre-mRNA-splicing factor CWC25</fullName>
    </recommendedName>
</protein>
<evidence type="ECO:0000256" key="3">
    <source>
        <dbReference type="ARBA" id="ARBA00020646"/>
    </source>
</evidence>
<sequence length="194" mass="23466">MPDLNLKKSWNPKLLKNRAKVWKREQEVLQRYKKSRERELQIQEQQDRSNLLQLNSLKKGETPNQIDAENNYKTGWIYKNELKKNESTQSTGSSREDIMLGRKRLDEMLKNKKERVVVKCRFDDVVNAFNINGVKKSDEEKTVDKEDPLYKIQMAQQNSYHRSKRNSKIYKPTLDEHRYRHHHHHHHHHHHQRG</sequence>
<gene>
    <name evidence="10" type="ORF">DEBR0S6_06458G</name>
</gene>
<feature type="domain" description="CBF1-interacting co-repressor CIR N-terminal" evidence="9">
    <location>
        <begin position="9"/>
        <end position="45"/>
    </location>
</feature>
<evidence type="ECO:0000256" key="8">
    <source>
        <dbReference type="ARBA" id="ARBA00023242"/>
    </source>
</evidence>
<keyword evidence="7" id="KW-0508">mRNA splicing</keyword>
<evidence type="ECO:0000259" key="9">
    <source>
        <dbReference type="SMART" id="SM01083"/>
    </source>
</evidence>
<name>A0A7D9H2S3_DEKBR</name>
<reference evidence="10 11" key="1">
    <citation type="submission" date="2019-07" db="EMBL/GenBank/DDBJ databases">
        <authorList>
            <person name="Friedrich A."/>
            <person name="Schacherer J."/>
        </authorList>
    </citation>
    <scope>NUCLEOTIDE SEQUENCE [LARGE SCALE GENOMIC DNA]</scope>
</reference>
<dbReference type="EMBL" id="CABFWN010000006">
    <property type="protein sequence ID" value="VUG20040.1"/>
    <property type="molecule type" value="Genomic_DNA"/>
</dbReference>
<keyword evidence="8" id="KW-0539">Nucleus</keyword>
<proteinExistence type="inferred from homology"/>
<evidence type="ECO:0000313" key="11">
    <source>
        <dbReference type="Proteomes" id="UP000478008"/>
    </source>
</evidence>
<evidence type="ECO:0000256" key="6">
    <source>
        <dbReference type="ARBA" id="ARBA00023054"/>
    </source>
</evidence>
<dbReference type="InterPro" id="IPR019339">
    <property type="entry name" value="CIR_N_dom"/>
</dbReference>